<evidence type="ECO:0000313" key="1">
    <source>
        <dbReference type="EMBL" id="EEX18348.1"/>
    </source>
</evidence>
<sequence>MSLIDRLHGHVQEGGLTQRDYKYRCVQTITTKLDEIPVSTIVSKKDYSVERFTDAEGTQGFAFSVKDDIPSVFPEQGQEALVLINELENIKTKAIVWIDSKTGMITKLLNHEEIIAIWEDEKQHLTSKYKFLKGTAGSNALNNLIKMEDKIIYEYDNLMASLSIIPFYSIFFGPHLVTDELQSGQSTIPYASKLFPGNNFSLKLEREIEKQDDGLLLVNYKAKNDKESHFSEAIRKAYDQKIKPVIQYGFTEYEIEVKQQSSIDPAEHCLVKGNLNIEEEVTDNVTLSVDLQVRKLKNKI</sequence>
<dbReference type="Proteomes" id="UP000003327">
    <property type="component" value="Unassembled WGS sequence"/>
</dbReference>
<organism evidence="1 2">
    <name type="scientific">Prevotella veroralis F0319</name>
    <dbReference type="NCBI Taxonomy" id="649761"/>
    <lineage>
        <taxon>Bacteria</taxon>
        <taxon>Pseudomonadati</taxon>
        <taxon>Bacteroidota</taxon>
        <taxon>Bacteroidia</taxon>
        <taxon>Bacteroidales</taxon>
        <taxon>Prevotellaceae</taxon>
        <taxon>Prevotella</taxon>
    </lineage>
</organism>
<dbReference type="AlphaFoldDB" id="C9MQ92"/>
<comment type="caution">
    <text evidence="1">The sequence shown here is derived from an EMBL/GenBank/DDBJ whole genome shotgun (WGS) entry which is preliminary data.</text>
</comment>
<protein>
    <submittedName>
        <fullName evidence="1">Uncharacterized protein</fullName>
    </submittedName>
</protein>
<evidence type="ECO:0000313" key="2">
    <source>
        <dbReference type="Proteomes" id="UP000003327"/>
    </source>
</evidence>
<proteinExistence type="predicted"/>
<dbReference type="HOGENOM" id="CLU_059184_0_0_10"/>
<reference evidence="1 2" key="1">
    <citation type="submission" date="2009-09" db="EMBL/GenBank/DDBJ databases">
        <authorList>
            <person name="Weinstock G."/>
            <person name="Sodergren E."/>
            <person name="Clifton S."/>
            <person name="Fulton L."/>
            <person name="Fulton B."/>
            <person name="Courtney L."/>
            <person name="Fronick C."/>
            <person name="Harrison M."/>
            <person name="Strong C."/>
            <person name="Farmer C."/>
            <person name="Delahaunty K."/>
            <person name="Markovic C."/>
            <person name="Hall O."/>
            <person name="Minx P."/>
            <person name="Tomlinson C."/>
            <person name="Mitreva M."/>
            <person name="Nelson J."/>
            <person name="Hou S."/>
            <person name="Wollam A."/>
            <person name="Pepin K.H."/>
            <person name="Johnson M."/>
            <person name="Bhonagiri V."/>
            <person name="Nash W.E."/>
            <person name="Warren W."/>
            <person name="Chinwalla A."/>
            <person name="Mardis E.R."/>
            <person name="Wilson R.K."/>
        </authorList>
    </citation>
    <scope>NUCLEOTIDE SEQUENCE [LARGE SCALE GENOMIC DNA]</scope>
    <source>
        <strain evidence="1 2">F0319</strain>
    </source>
</reference>
<dbReference type="RefSeq" id="WP_004383463.1">
    <property type="nucleotide sequence ID" value="NZ_GG698714.1"/>
</dbReference>
<dbReference type="STRING" id="649761.HMPREF0973_01792"/>
<accession>C9MQ92</accession>
<name>C9MQ92_9BACT</name>
<dbReference type="EMBL" id="ACVA01000040">
    <property type="protein sequence ID" value="EEX18348.1"/>
    <property type="molecule type" value="Genomic_DNA"/>
</dbReference>
<gene>
    <name evidence="1" type="ORF">HMPREF0973_01792</name>
</gene>
<keyword evidence="2" id="KW-1185">Reference proteome</keyword>
<dbReference type="OrthoDB" id="1081532at2"/>